<evidence type="ECO:0000256" key="4">
    <source>
        <dbReference type="ARBA" id="ARBA00022692"/>
    </source>
</evidence>
<dbReference type="PROSITE" id="PS50253">
    <property type="entry name" value="COX3"/>
    <property type="match status" value="1"/>
</dbReference>
<dbReference type="EMBL" id="AAPI01000001">
    <property type="protein sequence ID" value="EAS47916.1"/>
    <property type="molecule type" value="Genomic_DNA"/>
</dbReference>
<dbReference type="Pfam" id="PF00510">
    <property type="entry name" value="COX3"/>
    <property type="match status" value="2"/>
</dbReference>
<dbReference type="eggNOG" id="COG1845">
    <property type="taxonomic scope" value="Bacteria"/>
</dbReference>
<keyword evidence="7 10" id="KW-0472">Membrane</keyword>
<dbReference type="FunFam" id="1.20.120.80:FF:000003">
    <property type="entry name" value="Cytochrome c oxidase subunit 3"/>
    <property type="match status" value="1"/>
</dbReference>
<dbReference type="EC" id="7.1.1.9" evidence="3"/>
<evidence type="ECO:0000313" key="12">
    <source>
        <dbReference type="EMBL" id="EAS47916.1"/>
    </source>
</evidence>
<keyword evidence="5" id="KW-1278">Translocase</keyword>
<evidence type="ECO:0000256" key="1">
    <source>
        <dbReference type="ARBA" id="ARBA00004141"/>
    </source>
</evidence>
<evidence type="ECO:0000256" key="10">
    <source>
        <dbReference type="SAM" id="Phobius"/>
    </source>
</evidence>
<dbReference type="InterPro" id="IPR033945">
    <property type="entry name" value="Cyt_c_oxase_su3_dom"/>
</dbReference>
<feature type="transmembrane region" description="Helical" evidence="10">
    <location>
        <begin position="15"/>
        <end position="35"/>
    </location>
</feature>
<feature type="transmembrane region" description="Helical" evidence="10">
    <location>
        <begin position="208"/>
        <end position="225"/>
    </location>
</feature>
<dbReference type="GO" id="GO:0019646">
    <property type="term" value="P:aerobic electron transport chain"/>
    <property type="evidence" value="ECO:0007669"/>
    <property type="project" value="InterPro"/>
</dbReference>
<evidence type="ECO:0000256" key="9">
    <source>
        <dbReference type="ARBA" id="ARBA00031625"/>
    </source>
</evidence>
<dbReference type="InterPro" id="IPR000298">
    <property type="entry name" value="Cyt_c_oxidase-like_su3"/>
</dbReference>
<dbReference type="PANTHER" id="PTHR11403">
    <property type="entry name" value="CYTOCHROME C OXIDASE SUBUNIT III"/>
    <property type="match status" value="1"/>
</dbReference>
<protein>
    <recommendedName>
        <fullName evidence="3">cytochrome-c oxidase</fullName>
        <ecNumber evidence="3">7.1.1.9</ecNumber>
    </recommendedName>
    <alternativeName>
        <fullName evidence="8">Cytochrome aa3 subunit 3</fullName>
    </alternativeName>
    <alternativeName>
        <fullName evidence="9">Cytochrome c oxidase polypeptide III</fullName>
    </alternativeName>
</protein>
<comment type="similarity">
    <text evidence="2">Belongs to the cytochrome c oxidase subunit 3 family.</text>
</comment>
<reference evidence="12 13" key="1">
    <citation type="submission" date="2006-03" db="EMBL/GenBank/DDBJ databases">
        <authorList>
            <person name="Giovannoni S.J."/>
            <person name="Cho J.-C."/>
            <person name="Ferriera S."/>
            <person name="Johnson J."/>
            <person name="Kravitz S."/>
            <person name="Halpern A."/>
            <person name="Remington K."/>
            <person name="Beeson K."/>
            <person name="Tran B."/>
            <person name="Rogers Y.-H."/>
            <person name="Friedman R."/>
            <person name="Venter J.C."/>
        </authorList>
    </citation>
    <scope>NUCLEOTIDE SEQUENCE [LARGE SCALE GENOMIC DNA]</scope>
    <source>
        <strain evidence="12 13">HTCC2207</strain>
    </source>
</reference>
<comment type="subcellular location">
    <subcellularLocation>
        <location evidence="1">Membrane</location>
        <topology evidence="1">Multi-pass membrane protein</topology>
    </subcellularLocation>
</comment>
<feature type="transmembrane region" description="Helical" evidence="10">
    <location>
        <begin position="245"/>
        <end position="273"/>
    </location>
</feature>
<dbReference type="InterPro" id="IPR035973">
    <property type="entry name" value="Cyt_c_oxidase_su3-like_sf"/>
</dbReference>
<dbReference type="GO" id="GO:0016020">
    <property type="term" value="C:membrane"/>
    <property type="evidence" value="ECO:0007669"/>
    <property type="project" value="UniProtKB-SubCell"/>
</dbReference>
<dbReference type="Gene3D" id="1.20.120.80">
    <property type="entry name" value="Cytochrome c oxidase, subunit III, four-helix bundle"/>
    <property type="match status" value="1"/>
</dbReference>
<evidence type="ECO:0000256" key="5">
    <source>
        <dbReference type="ARBA" id="ARBA00022967"/>
    </source>
</evidence>
<feature type="transmembrane region" description="Helical" evidence="10">
    <location>
        <begin position="81"/>
        <end position="102"/>
    </location>
</feature>
<dbReference type="GO" id="GO:0004129">
    <property type="term" value="F:cytochrome-c oxidase activity"/>
    <property type="evidence" value="ECO:0007669"/>
    <property type="project" value="UniProtKB-EC"/>
</dbReference>
<evidence type="ECO:0000256" key="7">
    <source>
        <dbReference type="ARBA" id="ARBA00023136"/>
    </source>
</evidence>
<feature type="transmembrane region" description="Helical" evidence="10">
    <location>
        <begin position="174"/>
        <end position="196"/>
    </location>
</feature>
<dbReference type="AlphaFoldDB" id="Q1YUZ2"/>
<proteinExistence type="inferred from homology"/>
<dbReference type="InterPro" id="IPR013833">
    <property type="entry name" value="Cyt_c_oxidase_su3_a-hlx"/>
</dbReference>
<dbReference type="InterPro" id="IPR024791">
    <property type="entry name" value="Cyt_c/ubiquinol_Oxase_su3"/>
</dbReference>
<name>Q1YUZ2_9GAMM</name>
<keyword evidence="4 10" id="KW-0812">Transmembrane</keyword>
<dbReference type="HOGENOM" id="CLU_044071_0_0_6"/>
<dbReference type="PANTHER" id="PTHR11403:SF7">
    <property type="entry name" value="CYTOCHROME C OXIDASE SUBUNIT 3"/>
    <property type="match status" value="1"/>
</dbReference>
<dbReference type="OrthoDB" id="9810850at2"/>
<dbReference type="SUPFAM" id="SSF81452">
    <property type="entry name" value="Cytochrome c oxidase subunit III-like"/>
    <property type="match status" value="1"/>
</dbReference>
<feature type="domain" description="Heme-copper oxidase subunit III family profile" evidence="11">
    <location>
        <begin position="3"/>
        <end position="313"/>
    </location>
</feature>
<feature type="transmembrane region" description="Helical" evidence="10">
    <location>
        <begin position="293"/>
        <end position="312"/>
    </location>
</feature>
<organism evidence="12 13">
    <name type="scientific">gamma proteobacterium HTCC2207</name>
    <dbReference type="NCBI Taxonomy" id="314287"/>
    <lineage>
        <taxon>Bacteria</taxon>
        <taxon>Pseudomonadati</taxon>
        <taxon>Pseudomonadota</taxon>
        <taxon>Gammaproteobacteria</taxon>
        <taxon>Cellvibrionales</taxon>
        <taxon>Porticoccaceae</taxon>
        <taxon>SAR92 clade</taxon>
    </lineage>
</organism>
<dbReference type="STRING" id="314287.GB2207_08906"/>
<dbReference type="CDD" id="cd01665">
    <property type="entry name" value="Cyt_c_Oxidase_III"/>
    <property type="match status" value="1"/>
</dbReference>
<evidence type="ECO:0000256" key="3">
    <source>
        <dbReference type="ARBA" id="ARBA00012949"/>
    </source>
</evidence>
<keyword evidence="13" id="KW-1185">Reference proteome</keyword>
<dbReference type="Gene3D" id="1.10.287.70">
    <property type="match status" value="1"/>
</dbReference>
<dbReference type="Proteomes" id="UP000005555">
    <property type="component" value="Unassembled WGS sequence"/>
</dbReference>
<feature type="transmembrane region" description="Helical" evidence="10">
    <location>
        <begin position="41"/>
        <end position="60"/>
    </location>
</feature>
<evidence type="ECO:0000259" key="11">
    <source>
        <dbReference type="PROSITE" id="PS50253"/>
    </source>
</evidence>
<accession>Q1YUZ2</accession>
<comment type="caution">
    <text evidence="12">The sequence shown here is derived from an EMBL/GenBank/DDBJ whole genome shotgun (WGS) entry which is preliminary data.</text>
</comment>
<gene>
    <name evidence="12" type="ORF">GB2207_08906</name>
</gene>
<evidence type="ECO:0000313" key="13">
    <source>
        <dbReference type="Proteomes" id="UP000005555"/>
    </source>
</evidence>
<evidence type="ECO:0000256" key="2">
    <source>
        <dbReference type="ARBA" id="ARBA00010581"/>
    </source>
</evidence>
<evidence type="ECO:0000256" key="8">
    <source>
        <dbReference type="ARBA" id="ARBA00031400"/>
    </source>
</evidence>
<keyword evidence="6 10" id="KW-1133">Transmembrane helix</keyword>
<evidence type="ECO:0000256" key="6">
    <source>
        <dbReference type="ARBA" id="ARBA00022989"/>
    </source>
</evidence>
<sequence length="313" mass="34881">MSTESSYYVPEQSKLPIITATGMGLMAYGAASWVIGGGNMVFTAGLIIMALVMFKWWSIVIDENMRGLANDQLKRSYVLGMLWFIFSEVMFFAAFFGALFYLRVIVNSWLGGDAAIGIFDDTPTDAAVANNALLWPGYEADWPPMVTPDEAANGANATFIGPDEAMSFPGWSKMLGWLPLWNTVILVTSSVTVHIAHTGLKNNNRKQFVGWLGFTVLLGLIFLVLQAEEYIHAYQHMGLTLDSGIYGTTFFMLTGFHGAHVTLGTAMLAIAWFRSLKGHFSNEDQFGFEAASWYWHFVDVVWILLFFVVYVFD</sequence>